<reference evidence="2 5" key="2">
    <citation type="submission" date="2020-12" db="EMBL/GenBank/DDBJ databases">
        <title>Comparative genomic insights into the epidemiology and virulence of plant pathogenic Pseudomonads from Turkey.</title>
        <authorList>
            <person name="Dillon M."/>
            <person name="Ruiz-Bedoya T."/>
            <person name="Bendalovic-Torma C."/>
            <person name="Guttman K.M."/>
            <person name="Kwak H."/>
            <person name="Middleton M.A."/>
            <person name="Wang P.W."/>
            <person name="Horuz S."/>
            <person name="Aysan Y."/>
            <person name="Guttman D.S."/>
        </authorList>
    </citation>
    <scope>NUCLEOTIDE SEQUENCE [LARGE SCALE GENOMIC DNA]</scope>
    <source>
        <strain evidence="2 5">S4_EA_3a</strain>
    </source>
</reference>
<evidence type="ECO:0000256" key="1">
    <source>
        <dbReference type="SAM" id="Phobius"/>
    </source>
</evidence>
<evidence type="ECO:0000313" key="4">
    <source>
        <dbReference type="Proteomes" id="UP000537729"/>
    </source>
</evidence>
<feature type="transmembrane region" description="Helical" evidence="1">
    <location>
        <begin position="109"/>
        <end position="127"/>
    </location>
</feature>
<comment type="caution">
    <text evidence="3">The sequence shown here is derived from an EMBL/GenBank/DDBJ whole genome shotgun (WGS) entry which is preliminary data.</text>
</comment>
<keyword evidence="5" id="KW-1185">Reference proteome</keyword>
<dbReference type="AlphaFoldDB" id="A0A7Y1ADK2"/>
<dbReference type="EMBL" id="JAEILD010000336">
    <property type="protein sequence ID" value="MBI6654097.1"/>
    <property type="molecule type" value="Genomic_DNA"/>
</dbReference>
<dbReference type="RefSeq" id="WP_149494064.1">
    <property type="nucleotide sequence ID" value="NZ_JAAQWD010000042.1"/>
</dbReference>
<feature type="transmembrane region" description="Helical" evidence="1">
    <location>
        <begin position="40"/>
        <end position="58"/>
    </location>
</feature>
<gene>
    <name evidence="3" type="ORF">HBO38_36620</name>
    <name evidence="2" type="ORF">YA0849_34880</name>
</gene>
<evidence type="ECO:0000313" key="2">
    <source>
        <dbReference type="EMBL" id="MBI6654097.1"/>
    </source>
</evidence>
<reference evidence="3 4" key="1">
    <citation type="journal article" date="2020" name="Front. Microbiol.">
        <title>Genetic Organization of the aprX-lipA2 Operon Affects the Proteolytic Potential of Pseudomonas Species in Milk.</title>
        <authorList>
            <person name="Maier C."/>
            <person name="Huptas C."/>
            <person name="von Neubeck M."/>
            <person name="Scherer S."/>
            <person name="Wenning M."/>
            <person name="Lucking G."/>
        </authorList>
    </citation>
    <scope>NUCLEOTIDE SEQUENCE [LARGE SCALE GENOMIC DNA]</scope>
    <source>
        <strain evidence="3 4">DSM 16272</strain>
    </source>
</reference>
<feature type="transmembrane region" description="Helical" evidence="1">
    <location>
        <begin position="79"/>
        <end position="97"/>
    </location>
</feature>
<keyword evidence="1" id="KW-0472">Membrane</keyword>
<dbReference type="EMBL" id="JAAQWG010000137">
    <property type="protein sequence ID" value="NMY13828.1"/>
    <property type="molecule type" value="Genomic_DNA"/>
</dbReference>
<dbReference type="Proteomes" id="UP000537729">
    <property type="component" value="Unassembled WGS sequence"/>
</dbReference>
<protein>
    <submittedName>
        <fullName evidence="3">Uncharacterized protein</fullName>
    </submittedName>
</protein>
<dbReference type="Proteomes" id="UP000614123">
    <property type="component" value="Unassembled WGS sequence"/>
</dbReference>
<proteinExistence type="predicted"/>
<evidence type="ECO:0000313" key="5">
    <source>
        <dbReference type="Proteomes" id="UP000614123"/>
    </source>
</evidence>
<accession>A0A7Y1ADK2</accession>
<evidence type="ECO:0000313" key="3">
    <source>
        <dbReference type="EMBL" id="NMY13828.1"/>
    </source>
</evidence>
<name>A0A7Y1ADK2_PSEVE</name>
<organism evidence="3 4">
    <name type="scientific">Pseudomonas veronii</name>
    <dbReference type="NCBI Taxonomy" id="76761"/>
    <lineage>
        <taxon>Bacteria</taxon>
        <taxon>Pseudomonadati</taxon>
        <taxon>Pseudomonadota</taxon>
        <taxon>Gammaproteobacteria</taxon>
        <taxon>Pseudomonadales</taxon>
        <taxon>Pseudomonadaceae</taxon>
        <taxon>Pseudomonas</taxon>
    </lineage>
</organism>
<keyword evidence="1" id="KW-1133">Transmembrane helix</keyword>
<keyword evidence="1" id="KW-0812">Transmembrane</keyword>
<sequence>MLYLLSSLVISLSCLFGLFRHMNRLIEHSQIDGTSRPTPMTTLILGLMLFATSAPKALTILSDKAMNLDARYGRLSVELLAMGGAAAAGWAVWKLYFAFKFQNAGFWNARHIILLISAGGICMMSAVEHISFYRSSSDGWANLELIKDDFSDFRHDKL</sequence>